<keyword evidence="4 12" id="KW-0347">Helicase</keyword>
<feature type="domain" description="UvrD-like helicase C-terminal" evidence="14">
    <location>
        <begin position="292"/>
        <end position="583"/>
    </location>
</feature>
<evidence type="ECO:0000256" key="3">
    <source>
        <dbReference type="ARBA" id="ARBA00022801"/>
    </source>
</evidence>
<keyword evidence="2 12" id="KW-0547">Nucleotide-binding</keyword>
<dbReference type="eggNOG" id="COG0210">
    <property type="taxonomic scope" value="Bacteria"/>
</dbReference>
<dbReference type="InterPro" id="IPR014017">
    <property type="entry name" value="DNA_helicase_UvrD-like_C"/>
</dbReference>
<evidence type="ECO:0000256" key="6">
    <source>
        <dbReference type="ARBA" id="ARBA00023125"/>
    </source>
</evidence>
<dbReference type="GO" id="GO:0033202">
    <property type="term" value="C:DNA helicase complex"/>
    <property type="evidence" value="ECO:0007669"/>
    <property type="project" value="TreeGrafter"/>
</dbReference>
<evidence type="ECO:0000256" key="1">
    <source>
        <dbReference type="ARBA" id="ARBA00009922"/>
    </source>
</evidence>
<evidence type="ECO:0000256" key="9">
    <source>
        <dbReference type="ARBA" id="ARBA00034808"/>
    </source>
</evidence>
<evidence type="ECO:0000313" key="16">
    <source>
        <dbReference type="Proteomes" id="UP000004295"/>
    </source>
</evidence>
<evidence type="ECO:0000256" key="8">
    <source>
        <dbReference type="ARBA" id="ARBA00034617"/>
    </source>
</evidence>
<dbReference type="GO" id="GO:0005524">
    <property type="term" value="F:ATP binding"/>
    <property type="evidence" value="ECO:0007669"/>
    <property type="project" value="UniProtKB-UniRule"/>
</dbReference>
<dbReference type="PANTHER" id="PTHR11070">
    <property type="entry name" value="UVRD / RECB / PCRA DNA HELICASE FAMILY MEMBER"/>
    <property type="match status" value="1"/>
</dbReference>
<organism evidence="15 16">
    <name type="scientific">Porphyromonas endodontalis (strain ATCC 35406 / DSM 24491 / JCM 8526 / CCUG 16442 / BCRC 14492 / NCTC 13058 / HG 370)</name>
    <name type="common">Bacteroides endodontalis</name>
    <dbReference type="NCBI Taxonomy" id="553175"/>
    <lineage>
        <taxon>Bacteria</taxon>
        <taxon>Pseudomonadati</taxon>
        <taxon>Bacteroidota</taxon>
        <taxon>Bacteroidia</taxon>
        <taxon>Bacteroidales</taxon>
        <taxon>Porphyromonadaceae</taxon>
        <taxon>Porphyromonas</taxon>
    </lineage>
</organism>
<keyword evidence="5 12" id="KW-0067">ATP-binding</keyword>
<dbReference type="Pfam" id="PF00580">
    <property type="entry name" value="UvrD-helicase"/>
    <property type="match status" value="1"/>
</dbReference>
<keyword evidence="16" id="KW-1185">Reference proteome</keyword>
<comment type="catalytic activity">
    <reaction evidence="11">
        <text>ATP + H2O = ADP + phosphate + H(+)</text>
        <dbReference type="Rhea" id="RHEA:13065"/>
        <dbReference type="ChEBI" id="CHEBI:15377"/>
        <dbReference type="ChEBI" id="CHEBI:15378"/>
        <dbReference type="ChEBI" id="CHEBI:30616"/>
        <dbReference type="ChEBI" id="CHEBI:43474"/>
        <dbReference type="ChEBI" id="CHEBI:456216"/>
        <dbReference type="EC" id="5.6.2.4"/>
    </reaction>
</comment>
<dbReference type="GO" id="GO:0009314">
    <property type="term" value="P:response to radiation"/>
    <property type="evidence" value="ECO:0007669"/>
    <property type="project" value="UniProtKB-ARBA"/>
</dbReference>
<evidence type="ECO:0000256" key="10">
    <source>
        <dbReference type="ARBA" id="ARBA00034923"/>
    </source>
</evidence>
<dbReference type="InterPro" id="IPR000212">
    <property type="entry name" value="DNA_helicase_UvrD/REP"/>
</dbReference>
<dbReference type="EC" id="5.6.2.4" evidence="9"/>
<dbReference type="GO" id="GO:0005829">
    <property type="term" value="C:cytosol"/>
    <property type="evidence" value="ECO:0007669"/>
    <property type="project" value="TreeGrafter"/>
</dbReference>
<evidence type="ECO:0000256" key="2">
    <source>
        <dbReference type="ARBA" id="ARBA00022741"/>
    </source>
</evidence>
<dbReference type="GO" id="GO:0003677">
    <property type="term" value="F:DNA binding"/>
    <property type="evidence" value="ECO:0007669"/>
    <property type="project" value="UniProtKB-KW"/>
</dbReference>
<comment type="caution">
    <text evidence="15">The sequence shown here is derived from an EMBL/GenBank/DDBJ whole genome shotgun (WGS) entry which is preliminary data.</text>
</comment>
<evidence type="ECO:0000256" key="12">
    <source>
        <dbReference type="PROSITE-ProRule" id="PRU00560"/>
    </source>
</evidence>
<dbReference type="EMBL" id="ACNN01000026">
    <property type="protein sequence ID" value="EEN82457.1"/>
    <property type="molecule type" value="Genomic_DNA"/>
</dbReference>
<keyword evidence="6" id="KW-0238">DNA-binding</keyword>
<dbReference type="GO" id="GO:0016887">
    <property type="term" value="F:ATP hydrolysis activity"/>
    <property type="evidence" value="ECO:0007669"/>
    <property type="project" value="RHEA"/>
</dbReference>
<dbReference type="Pfam" id="PF21196">
    <property type="entry name" value="PcrA_UvrD_tudor"/>
    <property type="match status" value="1"/>
</dbReference>
<accession>C3JBX6</accession>
<comment type="similarity">
    <text evidence="1">Belongs to the helicase family. UvrD subfamily.</text>
</comment>
<sequence>MIDYEKELNPAQAEAVLYDDGPALVIAGAGSGKTRVLTYKLAHLLEEGYDPHKLMALTFTNKAAREMLSRVESMVGSRDTFRMKLGTFHSVFSRYLRIYAPLLGFTPNFSIYDTSDSKSLVKRIVKDMALDPKFYTPKLVLGRISHCKNNLITPEGYAAGGEYAEYDYRRGVPMLHSVYAAYVAQCRQANAMDFDDLLYYFNILLRDHPEVQAECAASVDYLLIDEYQDTNPSQYLIARRLVEAKQRIFAVGDDAQSIYSFRGASMQNILTFTHTFPSARLFKLEENYRSSQRIVALANSLIEHNVHRIKKDVFSNRAKGEKIDLYEMESGYREAQHVVESIYKRYCKHSETSYGSFAILYRTNAQSRLFEDQLRQAGIPYRIYGGIAFYSRAEIKNVLAYLQLIANPHNNEAFERAAKYPRKGIGDKTLSLIRTEAADNKTSLFAAAESLIARPDTLSSTARTKLTAYLELIRDITYNPEAKTLVEWVQSILLRSQILDTLRADTSIEGHTQLENVNEFVSGVQEFEDETSADGLFFERGETTSLHDLLVLFLQGVTLITDNLETGENADAVHLMTIHAAKGLEFDHVYIVGLEEGLFPSMLSAEEENIEEERRLLYVAITRAKEYCSISFARYRAINGMTEYMIPSRFLRDLDMRYLNLHNCSADLKFTSRSNDFTPLSSWGSSKNRHGELGLDFEDIASINLSSSQGEKIPFSKKKESSFAPSLQGASGSKRAIPIPYSQRKAPKGAPKGVTKFSIGDIVQHPTFGRGVVTSVLDKGENSKIQVNFDTAGEKTILIRFASLKKLVD</sequence>
<evidence type="ECO:0000259" key="13">
    <source>
        <dbReference type="PROSITE" id="PS51198"/>
    </source>
</evidence>
<dbReference type="GO" id="GO:0000725">
    <property type="term" value="P:recombinational repair"/>
    <property type="evidence" value="ECO:0007669"/>
    <property type="project" value="TreeGrafter"/>
</dbReference>
<dbReference type="InterPro" id="IPR027417">
    <property type="entry name" value="P-loop_NTPase"/>
</dbReference>
<evidence type="ECO:0000256" key="4">
    <source>
        <dbReference type="ARBA" id="ARBA00022806"/>
    </source>
</evidence>
<dbReference type="InterPro" id="IPR013986">
    <property type="entry name" value="DExx_box_DNA_helicase_dom_sf"/>
</dbReference>
<keyword evidence="3 12" id="KW-0378">Hydrolase</keyword>
<dbReference type="CDD" id="cd17932">
    <property type="entry name" value="DEXQc_UvrD"/>
    <property type="match status" value="1"/>
</dbReference>
<dbReference type="SUPFAM" id="SSF52540">
    <property type="entry name" value="P-loop containing nucleoside triphosphate hydrolases"/>
    <property type="match status" value="1"/>
</dbReference>
<dbReference type="GO" id="GO:0043138">
    <property type="term" value="F:3'-5' DNA helicase activity"/>
    <property type="evidence" value="ECO:0007669"/>
    <property type="project" value="UniProtKB-EC"/>
</dbReference>
<dbReference type="Proteomes" id="UP000004295">
    <property type="component" value="Unassembled WGS sequence"/>
</dbReference>
<feature type="domain" description="UvrD-like helicase ATP-binding" evidence="13">
    <location>
        <begin position="6"/>
        <end position="291"/>
    </location>
</feature>
<proteinExistence type="inferred from homology"/>
<dbReference type="PROSITE" id="PS51217">
    <property type="entry name" value="UVRD_HELICASE_CTER"/>
    <property type="match status" value="1"/>
</dbReference>
<comment type="catalytic activity">
    <reaction evidence="8">
        <text>Couples ATP hydrolysis with the unwinding of duplex DNA by translocating in the 3'-5' direction.</text>
        <dbReference type="EC" id="5.6.2.4"/>
    </reaction>
</comment>
<evidence type="ECO:0000256" key="11">
    <source>
        <dbReference type="ARBA" id="ARBA00048988"/>
    </source>
</evidence>
<feature type="binding site" evidence="12">
    <location>
        <begin position="27"/>
        <end position="34"/>
    </location>
    <ligand>
        <name>ATP</name>
        <dbReference type="ChEBI" id="CHEBI:30616"/>
    </ligand>
</feature>
<dbReference type="FunFam" id="1.10.10.160:FF:000001">
    <property type="entry name" value="ATP-dependent DNA helicase"/>
    <property type="match status" value="1"/>
</dbReference>
<evidence type="ECO:0000259" key="14">
    <source>
        <dbReference type="PROSITE" id="PS51217"/>
    </source>
</evidence>
<dbReference type="PROSITE" id="PS51198">
    <property type="entry name" value="UVRD_HELICASE_ATP_BIND"/>
    <property type="match status" value="1"/>
</dbReference>
<reference evidence="15 16" key="1">
    <citation type="submission" date="2009-04" db="EMBL/GenBank/DDBJ databases">
        <authorList>
            <person name="Sebastian Y."/>
            <person name="Madupu R."/>
            <person name="Durkin A.S."/>
            <person name="Torralba M."/>
            <person name="Methe B."/>
            <person name="Sutton G.G."/>
            <person name="Strausberg R.L."/>
            <person name="Nelson K.E."/>
        </authorList>
    </citation>
    <scope>NUCLEOTIDE SEQUENCE [LARGE SCALE GENOMIC DNA]</scope>
    <source>
        <strain evidence="16">ATCC 35406 / BCRC 14492 / JCM 8526 / NCTC 13058 / HG 370</strain>
    </source>
</reference>
<dbReference type="PANTHER" id="PTHR11070:SF2">
    <property type="entry name" value="ATP-DEPENDENT DNA HELICASE SRS2"/>
    <property type="match status" value="1"/>
</dbReference>
<dbReference type="AlphaFoldDB" id="C3JBX6"/>
<dbReference type="Pfam" id="PF13361">
    <property type="entry name" value="UvrD_C"/>
    <property type="match status" value="1"/>
</dbReference>
<dbReference type="Gene3D" id="1.10.486.10">
    <property type="entry name" value="PCRA, domain 4"/>
    <property type="match status" value="1"/>
</dbReference>
<dbReference type="GeneID" id="93365952"/>
<name>C3JBX6_POREA</name>
<keyword evidence="7" id="KW-0413">Isomerase</keyword>
<evidence type="ECO:0000256" key="7">
    <source>
        <dbReference type="ARBA" id="ARBA00023235"/>
    </source>
</evidence>
<dbReference type="Gene3D" id="3.40.50.300">
    <property type="entry name" value="P-loop containing nucleotide triphosphate hydrolases"/>
    <property type="match status" value="2"/>
</dbReference>
<dbReference type="RefSeq" id="WP_004334294.1">
    <property type="nucleotide sequence ID" value="NZ_ACNN01000026.1"/>
</dbReference>
<protein>
    <recommendedName>
        <fullName evidence="9">DNA 3'-5' helicase</fullName>
        <ecNumber evidence="9">5.6.2.4</ecNumber>
    </recommendedName>
    <alternativeName>
        <fullName evidence="10">DNA 3'-5' helicase II</fullName>
    </alternativeName>
</protein>
<evidence type="ECO:0000313" key="15">
    <source>
        <dbReference type="EMBL" id="EEN82457.1"/>
    </source>
</evidence>
<dbReference type="Gene3D" id="1.10.10.160">
    <property type="match status" value="1"/>
</dbReference>
<evidence type="ECO:0000256" key="5">
    <source>
        <dbReference type="ARBA" id="ARBA00022840"/>
    </source>
</evidence>
<dbReference type="STRING" id="553175.POREN0001_1863"/>
<dbReference type="InterPro" id="IPR014016">
    <property type="entry name" value="UvrD-like_ATP-bd"/>
</dbReference>
<gene>
    <name evidence="15" type="primary">pcrA</name>
    <name evidence="15" type="ORF">POREN0001_1863</name>
</gene>